<dbReference type="EMBL" id="LJUI01000004">
    <property type="protein sequence ID" value="KPK71325.1"/>
    <property type="molecule type" value="Genomic_DNA"/>
</dbReference>
<name>A0A0S8GHN2_UNCT6</name>
<dbReference type="AlphaFoldDB" id="A0A0S8GHN2"/>
<dbReference type="Proteomes" id="UP000051717">
    <property type="component" value="Unassembled WGS sequence"/>
</dbReference>
<evidence type="ECO:0000256" key="6">
    <source>
        <dbReference type="ARBA" id="ARBA00038076"/>
    </source>
</evidence>
<evidence type="ECO:0000259" key="9">
    <source>
        <dbReference type="Pfam" id="PF12704"/>
    </source>
</evidence>
<evidence type="ECO:0000256" key="7">
    <source>
        <dbReference type="SAM" id="Phobius"/>
    </source>
</evidence>
<keyword evidence="3 7" id="KW-0812">Transmembrane</keyword>
<feature type="transmembrane region" description="Helical" evidence="7">
    <location>
        <begin position="373"/>
        <end position="396"/>
    </location>
</feature>
<feature type="domain" description="MacB-like periplasmic core" evidence="9">
    <location>
        <begin position="21"/>
        <end position="252"/>
    </location>
</feature>
<comment type="similarity">
    <text evidence="6">Belongs to the ABC-4 integral membrane protein family.</text>
</comment>
<dbReference type="PANTHER" id="PTHR30572">
    <property type="entry name" value="MEMBRANE COMPONENT OF TRANSPORTER-RELATED"/>
    <property type="match status" value="1"/>
</dbReference>
<dbReference type="GO" id="GO:0022857">
    <property type="term" value="F:transmembrane transporter activity"/>
    <property type="evidence" value="ECO:0007669"/>
    <property type="project" value="TreeGrafter"/>
</dbReference>
<evidence type="ECO:0000256" key="3">
    <source>
        <dbReference type="ARBA" id="ARBA00022692"/>
    </source>
</evidence>
<sequence length="413" mass="45602">MRWLEFITSALTALRTNKLRSTLTTLGIIIGVFAVIAIISLIQGMNRFIADQIQSLGSNIISVSKYPWVSLGEEDWREIHRRRPLTVEDAEAISRLPSVAIVAPNIYNWGGEQIKYRDETVRDIPVIGVTSTYQEVNLHFVESGRYIQETDNEHRRHVVVLAQDVVDALFPTSDPVGKRVRIGVQEFSVVGVLERKGNFLGRSLDNHILIPLSSFQKMYGATGRRGRLNSVTIDVQPKNAATQEIAIDQITELLRRRRNVPLDEPDDFSVNTQSALTSVYRAITGTAFAVMIGVASISLMVGGIGIMNIMLVSVTERTREIGIRKAVGARRHEILWQFLIEAVTLSCFGGGIGIALGFIVAKLVATFTFMHAAISPWAVLLGFGFSAAVGIFFGIFPATKAARLDPIVALHYE</sequence>
<evidence type="ECO:0000256" key="4">
    <source>
        <dbReference type="ARBA" id="ARBA00022989"/>
    </source>
</evidence>
<dbReference type="Pfam" id="PF02687">
    <property type="entry name" value="FtsX"/>
    <property type="match status" value="1"/>
</dbReference>
<gene>
    <name evidence="10" type="ORF">AMJ82_00955</name>
</gene>
<dbReference type="InterPro" id="IPR050250">
    <property type="entry name" value="Macrolide_Exporter_MacB"/>
</dbReference>
<evidence type="ECO:0000313" key="10">
    <source>
        <dbReference type="EMBL" id="KPK71325.1"/>
    </source>
</evidence>
<dbReference type="Pfam" id="PF12704">
    <property type="entry name" value="MacB_PCD"/>
    <property type="match status" value="1"/>
</dbReference>
<protein>
    <recommendedName>
        <fullName evidence="12">Multidrug ABC transporter substrate-binding protein</fullName>
    </recommendedName>
</protein>
<keyword evidence="4 7" id="KW-1133">Transmembrane helix</keyword>
<keyword evidence="2" id="KW-1003">Cell membrane</keyword>
<reference evidence="10 11" key="1">
    <citation type="journal article" date="2015" name="Microbiome">
        <title>Genomic resolution of linkages in carbon, nitrogen, and sulfur cycling among widespread estuary sediment bacteria.</title>
        <authorList>
            <person name="Baker B.J."/>
            <person name="Lazar C.S."/>
            <person name="Teske A.P."/>
            <person name="Dick G.J."/>
        </authorList>
    </citation>
    <scope>NUCLEOTIDE SEQUENCE [LARGE SCALE GENOMIC DNA]</scope>
    <source>
        <strain evidence="10">SM23_40</strain>
    </source>
</reference>
<feature type="transmembrane region" description="Helical" evidence="7">
    <location>
        <begin position="287"/>
        <end position="314"/>
    </location>
</feature>
<feature type="transmembrane region" description="Helical" evidence="7">
    <location>
        <begin position="335"/>
        <end position="361"/>
    </location>
</feature>
<keyword evidence="5 7" id="KW-0472">Membrane</keyword>
<evidence type="ECO:0000259" key="8">
    <source>
        <dbReference type="Pfam" id="PF02687"/>
    </source>
</evidence>
<evidence type="ECO:0008006" key="12">
    <source>
        <dbReference type="Google" id="ProtNLM"/>
    </source>
</evidence>
<evidence type="ECO:0000256" key="5">
    <source>
        <dbReference type="ARBA" id="ARBA00023136"/>
    </source>
</evidence>
<organism evidence="10 11">
    <name type="scientific">candidate division TA06 bacterium SM23_40</name>
    <dbReference type="NCBI Taxonomy" id="1703774"/>
    <lineage>
        <taxon>Bacteria</taxon>
        <taxon>Bacteria division TA06</taxon>
    </lineage>
</organism>
<feature type="transmembrane region" description="Helical" evidence="7">
    <location>
        <begin position="21"/>
        <end position="42"/>
    </location>
</feature>
<comment type="subcellular location">
    <subcellularLocation>
        <location evidence="1">Cell membrane</location>
        <topology evidence="1">Multi-pass membrane protein</topology>
    </subcellularLocation>
</comment>
<dbReference type="PANTHER" id="PTHR30572:SF4">
    <property type="entry name" value="ABC TRANSPORTER PERMEASE YTRF"/>
    <property type="match status" value="1"/>
</dbReference>
<accession>A0A0S8GHN2</accession>
<feature type="domain" description="ABC3 transporter permease C-terminal" evidence="8">
    <location>
        <begin position="294"/>
        <end position="406"/>
    </location>
</feature>
<comment type="caution">
    <text evidence="10">The sequence shown here is derived from an EMBL/GenBank/DDBJ whole genome shotgun (WGS) entry which is preliminary data.</text>
</comment>
<proteinExistence type="inferred from homology"/>
<evidence type="ECO:0000256" key="2">
    <source>
        <dbReference type="ARBA" id="ARBA00022475"/>
    </source>
</evidence>
<evidence type="ECO:0000313" key="11">
    <source>
        <dbReference type="Proteomes" id="UP000051717"/>
    </source>
</evidence>
<dbReference type="GO" id="GO:0005886">
    <property type="term" value="C:plasma membrane"/>
    <property type="evidence" value="ECO:0007669"/>
    <property type="project" value="UniProtKB-SubCell"/>
</dbReference>
<evidence type="ECO:0000256" key="1">
    <source>
        <dbReference type="ARBA" id="ARBA00004651"/>
    </source>
</evidence>
<dbReference type="InterPro" id="IPR025857">
    <property type="entry name" value="MacB_PCD"/>
</dbReference>
<dbReference type="InterPro" id="IPR003838">
    <property type="entry name" value="ABC3_permease_C"/>
</dbReference>